<protein>
    <submittedName>
        <fullName evidence="1">Uncharacterized protein</fullName>
    </submittedName>
</protein>
<name>A0ACC0WIH2_9STRA</name>
<comment type="caution">
    <text evidence="1">The sequence shown here is derived from an EMBL/GenBank/DDBJ whole genome shotgun (WGS) entry which is preliminary data.</text>
</comment>
<evidence type="ECO:0000313" key="1">
    <source>
        <dbReference type="EMBL" id="KAI9917878.1"/>
    </source>
</evidence>
<proteinExistence type="predicted"/>
<keyword evidence="2" id="KW-1185">Reference proteome</keyword>
<reference evidence="1 2" key="1">
    <citation type="journal article" date="2022" name="bioRxiv">
        <title>The genome of the oomycete Peronosclerospora sorghi, a cosmopolitan pathogen of maize and sorghum, is inflated with dispersed pseudogenes.</title>
        <authorList>
            <person name="Fletcher K."/>
            <person name="Martin F."/>
            <person name="Isakeit T."/>
            <person name="Cavanaugh K."/>
            <person name="Magill C."/>
            <person name="Michelmore R."/>
        </authorList>
    </citation>
    <scope>NUCLEOTIDE SEQUENCE [LARGE SCALE GENOMIC DNA]</scope>
    <source>
        <strain evidence="1">P6</strain>
    </source>
</reference>
<organism evidence="1 2">
    <name type="scientific">Peronosclerospora sorghi</name>
    <dbReference type="NCBI Taxonomy" id="230839"/>
    <lineage>
        <taxon>Eukaryota</taxon>
        <taxon>Sar</taxon>
        <taxon>Stramenopiles</taxon>
        <taxon>Oomycota</taxon>
        <taxon>Peronosporomycetes</taxon>
        <taxon>Peronosporales</taxon>
        <taxon>Peronosporaceae</taxon>
        <taxon>Peronosclerospora</taxon>
    </lineage>
</organism>
<sequence length="340" mass="37398">MAQASGLSSWSTSASAPISTKSTVPGVWSSSGYQKKDMRDTEPPRYTSSTGQSPHGLGRPLAQFSQSRRRWTASFGLGVTYNPNALRETMGPPPPTARSGVGAPSYDESHRRMGNYPMPHHVSQTDVATTTIGKKPKCSGKWDRPRWKSGNVDIWTNPWRRPWPTTMNRAQGRMSSSPVTTTGARIMEQAAATREGTPPCVADRRRALSPEQLERFVDLAQTLDAPIIGDLLLDKLEDDEWKVAFKALHVVQALLDSPGDAPYHDIFLDHVHVIQAVRFRGILRKNAKTSVGAKALQVLRALGEEEDDDDASATRKQQLQATQGQPAVRREPRPCGSARL</sequence>
<evidence type="ECO:0000313" key="2">
    <source>
        <dbReference type="Proteomes" id="UP001163321"/>
    </source>
</evidence>
<gene>
    <name evidence="1" type="ORF">PsorP6_012590</name>
</gene>
<dbReference type="Proteomes" id="UP001163321">
    <property type="component" value="Chromosome 13"/>
</dbReference>
<accession>A0ACC0WIH2</accession>
<dbReference type="EMBL" id="CM047592">
    <property type="protein sequence ID" value="KAI9917878.1"/>
    <property type="molecule type" value="Genomic_DNA"/>
</dbReference>